<feature type="compositionally biased region" description="Basic and acidic residues" evidence="1">
    <location>
        <begin position="7"/>
        <end position="19"/>
    </location>
</feature>
<dbReference type="InParanoid" id="A0A2T3ATU0"/>
<gene>
    <name evidence="2" type="ORF">M430DRAFT_22207</name>
</gene>
<name>A0A2T3ATU0_AMORE</name>
<organism evidence="2 3">
    <name type="scientific">Amorphotheca resinae ATCC 22711</name>
    <dbReference type="NCBI Taxonomy" id="857342"/>
    <lineage>
        <taxon>Eukaryota</taxon>
        <taxon>Fungi</taxon>
        <taxon>Dikarya</taxon>
        <taxon>Ascomycota</taxon>
        <taxon>Pezizomycotina</taxon>
        <taxon>Leotiomycetes</taxon>
        <taxon>Helotiales</taxon>
        <taxon>Amorphothecaceae</taxon>
        <taxon>Amorphotheca</taxon>
    </lineage>
</organism>
<protein>
    <submittedName>
        <fullName evidence="2">Uncharacterized protein</fullName>
    </submittedName>
</protein>
<dbReference type="GeneID" id="36572736"/>
<accession>A0A2T3ATU0</accession>
<dbReference type="EMBL" id="KZ679016">
    <property type="protein sequence ID" value="PSS10871.1"/>
    <property type="molecule type" value="Genomic_DNA"/>
</dbReference>
<proteinExistence type="predicted"/>
<reference evidence="2 3" key="1">
    <citation type="journal article" date="2018" name="New Phytol.">
        <title>Comparative genomics and transcriptomics depict ericoid mycorrhizal fungi as versatile saprotrophs and plant mutualists.</title>
        <authorList>
            <person name="Martino E."/>
            <person name="Morin E."/>
            <person name="Grelet G.A."/>
            <person name="Kuo A."/>
            <person name="Kohler A."/>
            <person name="Daghino S."/>
            <person name="Barry K.W."/>
            <person name="Cichocki N."/>
            <person name="Clum A."/>
            <person name="Dockter R.B."/>
            <person name="Hainaut M."/>
            <person name="Kuo R.C."/>
            <person name="LaButti K."/>
            <person name="Lindahl B.D."/>
            <person name="Lindquist E.A."/>
            <person name="Lipzen A."/>
            <person name="Khouja H.R."/>
            <person name="Magnuson J."/>
            <person name="Murat C."/>
            <person name="Ohm R.A."/>
            <person name="Singer S.W."/>
            <person name="Spatafora J.W."/>
            <person name="Wang M."/>
            <person name="Veneault-Fourrey C."/>
            <person name="Henrissat B."/>
            <person name="Grigoriev I.V."/>
            <person name="Martin F.M."/>
            <person name="Perotto S."/>
        </authorList>
    </citation>
    <scope>NUCLEOTIDE SEQUENCE [LARGE SCALE GENOMIC DNA]</scope>
    <source>
        <strain evidence="2 3">ATCC 22711</strain>
    </source>
</reference>
<evidence type="ECO:0000256" key="1">
    <source>
        <dbReference type="SAM" id="MobiDB-lite"/>
    </source>
</evidence>
<feature type="region of interest" description="Disordered" evidence="1">
    <location>
        <begin position="1"/>
        <end position="127"/>
    </location>
</feature>
<dbReference type="RefSeq" id="XP_024718050.1">
    <property type="nucleotide sequence ID" value="XM_024864655.1"/>
</dbReference>
<evidence type="ECO:0000313" key="3">
    <source>
        <dbReference type="Proteomes" id="UP000241818"/>
    </source>
</evidence>
<dbReference type="Proteomes" id="UP000241818">
    <property type="component" value="Unassembled WGS sequence"/>
</dbReference>
<keyword evidence="3" id="KW-1185">Reference proteome</keyword>
<evidence type="ECO:0000313" key="2">
    <source>
        <dbReference type="EMBL" id="PSS10871.1"/>
    </source>
</evidence>
<sequence length="160" mass="16723">MTGTTDKPGREDKSERPNREAASTTLAGRLARCGIASKADKAKPAKRKFRRVGPATLRHLHGARVGGTRRDRGSSYDGAANLAGPAHSSPGRGSREASGGVGTAAHQKPGTMIPCRRKGRGAGAIASQTPRAARLPCLTSLALHQQQSVPEPARAGIMWM</sequence>
<dbReference type="AlphaFoldDB" id="A0A2T3ATU0"/>